<dbReference type="SUPFAM" id="SSF57701">
    <property type="entry name" value="Zn2/Cys6 DNA-binding domain"/>
    <property type="match status" value="1"/>
</dbReference>
<evidence type="ECO:0000259" key="3">
    <source>
        <dbReference type="PROSITE" id="PS50048"/>
    </source>
</evidence>
<proteinExistence type="predicted"/>
<reference evidence="4 5" key="1">
    <citation type="submission" date="2024-03" db="EMBL/GenBank/DDBJ databases">
        <title>A high-quality draft genome sequence of Diaporthe vaccinii, a causative agent of upright dieback and viscid rot disease in cranberry plants.</title>
        <authorList>
            <person name="Sarrasin M."/>
            <person name="Lang B.F."/>
            <person name="Burger G."/>
        </authorList>
    </citation>
    <scope>NUCLEOTIDE SEQUENCE [LARGE SCALE GENOMIC DNA]</scope>
    <source>
        <strain evidence="4 5">IS7</strain>
    </source>
</reference>
<dbReference type="Proteomes" id="UP001600888">
    <property type="component" value="Unassembled WGS sequence"/>
</dbReference>
<dbReference type="EMBL" id="JBAWTH010000019">
    <property type="protein sequence ID" value="KAL2287665.1"/>
    <property type="molecule type" value="Genomic_DNA"/>
</dbReference>
<evidence type="ECO:0000313" key="5">
    <source>
        <dbReference type="Proteomes" id="UP001600888"/>
    </source>
</evidence>
<protein>
    <recommendedName>
        <fullName evidence="3">Zn(2)-C6 fungal-type domain-containing protein</fullName>
    </recommendedName>
</protein>
<sequence>MTTCTMEAARPRESLSPVSLPVSRVDKRARAPTACNVCRRRKVKCNVTSVGVPCQNCVRDGQECQVSGRKVRAQPQSCTRSTCSPDTAFQPVLPPQPPHTSPPSFHAAPIASHFVPSGSTRDEGVYENAMETCSSINTLNLDTIMPGPEDYAIESLATSLMGGPAEATTETFYTGDQQGIGYILDIVGEPSLISQHYGLPYMAATHQMMPQDVAYVRSKGVFSVPSEPVCEALLKAYFHHIHPILPVVDAVAVLTTFRNGGASAINLLLLWSMFSVAASHVDKEVVYQAGYQSHKEMRKSMFTRAKCFYDNGCEKDRIIIIQSVSLLAFWYSDLAERTDSWHWMGIAISLCQTLGLNRDPDRGHYNKSLSDRQRQLWRRIWWSCFYRDRWLSFAMGRPMRIHAWDCDTPMPSAEDLTDDVNELPPRIQTRYMPLDFNQLANQWIVLLHLSKTLGSILYENYSPTRQLPSRAWIEATEEELGRCIAKAGEQPSSSSPALSFYFHHLQLHYNAATIALWRPHCNKITADVPADQESAWSRHVSQKIQTAATNTNNVLERIISEQLVSYIGPMTVPVLVPAMTGHLGEAKSSDPLQKQLSLNRLNIFMMVLRRIQDVYSSATFIHGLFSQAIEKMTAPEHYYPGQTPPTGSMVKSSGHLGISIDPHWDFNFEVWDTAPHYSDVSIVS</sequence>
<dbReference type="CDD" id="cd00067">
    <property type="entry name" value="GAL4"/>
    <property type="match status" value="1"/>
</dbReference>
<evidence type="ECO:0000256" key="2">
    <source>
        <dbReference type="ARBA" id="ARBA00023242"/>
    </source>
</evidence>
<dbReference type="InterPro" id="IPR036864">
    <property type="entry name" value="Zn2-C6_fun-type_DNA-bd_sf"/>
</dbReference>
<comment type="caution">
    <text evidence="4">The sequence shown here is derived from an EMBL/GenBank/DDBJ whole genome shotgun (WGS) entry which is preliminary data.</text>
</comment>
<keyword evidence="1" id="KW-0479">Metal-binding</keyword>
<dbReference type="CDD" id="cd12148">
    <property type="entry name" value="fungal_TF_MHR"/>
    <property type="match status" value="1"/>
</dbReference>
<dbReference type="SMART" id="SM00066">
    <property type="entry name" value="GAL4"/>
    <property type="match status" value="1"/>
</dbReference>
<feature type="domain" description="Zn(2)-C6 fungal-type" evidence="3">
    <location>
        <begin position="34"/>
        <end position="66"/>
    </location>
</feature>
<evidence type="ECO:0000256" key="1">
    <source>
        <dbReference type="ARBA" id="ARBA00022723"/>
    </source>
</evidence>
<organism evidence="4 5">
    <name type="scientific">Diaporthe vaccinii</name>
    <dbReference type="NCBI Taxonomy" id="105482"/>
    <lineage>
        <taxon>Eukaryota</taxon>
        <taxon>Fungi</taxon>
        <taxon>Dikarya</taxon>
        <taxon>Ascomycota</taxon>
        <taxon>Pezizomycotina</taxon>
        <taxon>Sordariomycetes</taxon>
        <taxon>Sordariomycetidae</taxon>
        <taxon>Diaporthales</taxon>
        <taxon>Diaporthaceae</taxon>
        <taxon>Diaporthe</taxon>
        <taxon>Diaporthe eres species complex</taxon>
    </lineage>
</organism>
<dbReference type="PROSITE" id="PS00463">
    <property type="entry name" value="ZN2_CY6_FUNGAL_1"/>
    <property type="match status" value="1"/>
</dbReference>
<dbReference type="Pfam" id="PF04082">
    <property type="entry name" value="Fungal_trans"/>
    <property type="match status" value="1"/>
</dbReference>
<dbReference type="InterPro" id="IPR001138">
    <property type="entry name" value="Zn2Cys6_DnaBD"/>
</dbReference>
<accession>A0ABR4EZE2</accession>
<dbReference type="PANTHER" id="PTHR47425:SF3">
    <property type="entry name" value="ZN(II)2CYS6 TRANSCRIPTION FACTOR (EUROFUNG)"/>
    <property type="match status" value="1"/>
</dbReference>
<dbReference type="Gene3D" id="4.10.240.10">
    <property type="entry name" value="Zn(2)-C6 fungal-type DNA-binding domain"/>
    <property type="match status" value="1"/>
</dbReference>
<evidence type="ECO:0000313" key="4">
    <source>
        <dbReference type="EMBL" id="KAL2287665.1"/>
    </source>
</evidence>
<keyword evidence="2" id="KW-0539">Nucleus</keyword>
<gene>
    <name evidence="4" type="ORF">FJTKL_05042</name>
</gene>
<dbReference type="Pfam" id="PF00172">
    <property type="entry name" value="Zn_clus"/>
    <property type="match status" value="1"/>
</dbReference>
<dbReference type="InterPro" id="IPR007219">
    <property type="entry name" value="XnlR_reg_dom"/>
</dbReference>
<dbReference type="PANTHER" id="PTHR47425">
    <property type="entry name" value="FARB-RELATED"/>
    <property type="match status" value="1"/>
</dbReference>
<dbReference type="SMART" id="SM00906">
    <property type="entry name" value="Fungal_trans"/>
    <property type="match status" value="1"/>
</dbReference>
<dbReference type="InterPro" id="IPR052761">
    <property type="entry name" value="Fungal_Detox/Toxin_TFs"/>
</dbReference>
<keyword evidence="5" id="KW-1185">Reference proteome</keyword>
<dbReference type="PROSITE" id="PS50048">
    <property type="entry name" value="ZN2_CY6_FUNGAL_2"/>
    <property type="match status" value="1"/>
</dbReference>
<name>A0ABR4EZE2_9PEZI</name>